<keyword evidence="4" id="KW-1185">Reference proteome</keyword>
<protein>
    <submittedName>
        <fullName evidence="3">Uncharacterized protein</fullName>
    </submittedName>
</protein>
<comment type="caution">
    <text evidence="3">The sequence shown here is derived from an EMBL/GenBank/DDBJ whole genome shotgun (WGS) entry which is preliminary data.</text>
</comment>
<dbReference type="Proteomes" id="UP000033411">
    <property type="component" value="Unassembled WGS sequence"/>
</dbReference>
<reference evidence="3 4" key="1">
    <citation type="submission" date="2015-03" db="EMBL/GenBank/DDBJ databases">
        <authorList>
            <person name="Lepp D."/>
            <person name="Hassan Y.I."/>
            <person name="Li X.-Z."/>
            <person name="Zhou T."/>
        </authorList>
    </citation>
    <scope>NUCLEOTIDE SEQUENCE [LARGE SCALE GENOMIC DNA]</scope>
    <source>
        <strain evidence="3 4">E84</strain>
    </source>
</reference>
<sequence>MRYKRRRQVEGRFMRIGLTGQFALGGVTRIGLASLGLVFAIALSACTTVEGGNALTDVGTFEREVMSSTARGFGLIPGEAPKAGITTARAPLVLPKGNALPAPAPETALAQLPANSDTVRIDTSNLSEADITRLRNAKVVDMRSLAGRPLTEAEARALTARMQAANVAITVNGKRPLYLPPEEYFTRVGNADLVCSIGNGQVVSLNDPKCPESVRKALQQTIRGQSNSAGPATMIGDDINNTMGRPKR</sequence>
<evidence type="ECO:0000313" key="4">
    <source>
        <dbReference type="Proteomes" id="UP000033411"/>
    </source>
</evidence>
<gene>
    <name evidence="3" type="ORF">WH87_17505</name>
</gene>
<dbReference type="EMBL" id="LANJ01000046">
    <property type="protein sequence ID" value="KKC35364.1"/>
    <property type="molecule type" value="Genomic_DNA"/>
</dbReference>
<proteinExistence type="predicted"/>
<feature type="transmembrane region" description="Helical" evidence="2">
    <location>
        <begin position="21"/>
        <end position="43"/>
    </location>
</feature>
<dbReference type="AlphaFoldDB" id="A0A0F5Q5L7"/>
<dbReference type="PATRIC" id="fig|1293439.3.peg.3571"/>
<evidence type="ECO:0000256" key="1">
    <source>
        <dbReference type="SAM" id="MobiDB-lite"/>
    </source>
</evidence>
<name>A0A0F5Q5L7_9HYPH</name>
<accession>A0A0F5Q5L7</accession>
<keyword evidence="2" id="KW-0472">Membrane</keyword>
<keyword evidence="2" id="KW-1133">Transmembrane helix</keyword>
<evidence type="ECO:0000256" key="2">
    <source>
        <dbReference type="SAM" id="Phobius"/>
    </source>
</evidence>
<keyword evidence="2" id="KW-0812">Transmembrane</keyword>
<feature type="region of interest" description="Disordered" evidence="1">
    <location>
        <begin position="223"/>
        <end position="248"/>
    </location>
</feature>
<dbReference type="STRING" id="1293439.WH87_17505"/>
<evidence type="ECO:0000313" key="3">
    <source>
        <dbReference type="EMBL" id="KKC35364.1"/>
    </source>
</evidence>
<organism evidence="3 4">
    <name type="scientific">Devosia epidermidihirudinis</name>
    <dbReference type="NCBI Taxonomy" id="1293439"/>
    <lineage>
        <taxon>Bacteria</taxon>
        <taxon>Pseudomonadati</taxon>
        <taxon>Pseudomonadota</taxon>
        <taxon>Alphaproteobacteria</taxon>
        <taxon>Hyphomicrobiales</taxon>
        <taxon>Devosiaceae</taxon>
        <taxon>Devosia</taxon>
    </lineage>
</organism>
<feature type="compositionally biased region" description="Polar residues" evidence="1">
    <location>
        <begin position="239"/>
        <end position="248"/>
    </location>
</feature>